<dbReference type="AlphaFoldDB" id="A0A7J8TJV9"/>
<keyword evidence="2" id="KW-1185">Reference proteome</keyword>
<reference evidence="1 2" key="1">
    <citation type="journal article" date="2019" name="Genome Biol. Evol.">
        <title>Insights into the evolution of the New World diploid cottons (Gossypium, subgenus Houzingenia) based on genome sequencing.</title>
        <authorList>
            <person name="Grover C.E."/>
            <person name="Arick M.A. 2nd"/>
            <person name="Thrash A."/>
            <person name="Conover J.L."/>
            <person name="Sanders W.S."/>
            <person name="Peterson D.G."/>
            <person name="Frelichowski J.E."/>
            <person name="Scheffler J.A."/>
            <person name="Scheffler B.E."/>
            <person name="Wendel J.F."/>
        </authorList>
    </citation>
    <scope>NUCLEOTIDE SEQUENCE [LARGE SCALE GENOMIC DNA]</scope>
    <source>
        <strain evidence="1">27</strain>
        <tissue evidence="1">Leaf</tissue>
    </source>
</reference>
<comment type="caution">
    <text evidence="1">The sequence shown here is derived from an EMBL/GenBank/DDBJ whole genome shotgun (WGS) entry which is preliminary data.</text>
</comment>
<protein>
    <submittedName>
        <fullName evidence="1">Uncharacterized protein</fullName>
    </submittedName>
</protein>
<sequence length="26" mass="2934">MRLYPYCRNSKQFRAVGCSPDQAEGG</sequence>
<evidence type="ECO:0000313" key="2">
    <source>
        <dbReference type="Proteomes" id="UP000593561"/>
    </source>
</evidence>
<evidence type="ECO:0000313" key="1">
    <source>
        <dbReference type="EMBL" id="MBA0638487.1"/>
    </source>
</evidence>
<accession>A0A7J8TJV9</accession>
<proteinExistence type="predicted"/>
<gene>
    <name evidence="1" type="ORF">Godav_025646</name>
</gene>
<dbReference type="Proteomes" id="UP000593561">
    <property type="component" value="Unassembled WGS sequence"/>
</dbReference>
<name>A0A7J8TJV9_GOSDV</name>
<organism evidence="1 2">
    <name type="scientific">Gossypium davidsonii</name>
    <name type="common">Davidson's cotton</name>
    <name type="synonym">Gossypium klotzschianum subsp. davidsonii</name>
    <dbReference type="NCBI Taxonomy" id="34287"/>
    <lineage>
        <taxon>Eukaryota</taxon>
        <taxon>Viridiplantae</taxon>
        <taxon>Streptophyta</taxon>
        <taxon>Embryophyta</taxon>
        <taxon>Tracheophyta</taxon>
        <taxon>Spermatophyta</taxon>
        <taxon>Magnoliopsida</taxon>
        <taxon>eudicotyledons</taxon>
        <taxon>Gunneridae</taxon>
        <taxon>Pentapetalae</taxon>
        <taxon>rosids</taxon>
        <taxon>malvids</taxon>
        <taxon>Malvales</taxon>
        <taxon>Malvaceae</taxon>
        <taxon>Malvoideae</taxon>
        <taxon>Gossypium</taxon>
    </lineage>
</organism>
<dbReference type="EMBL" id="JABFAC010250645">
    <property type="protein sequence ID" value="MBA0638487.1"/>
    <property type="molecule type" value="Genomic_DNA"/>
</dbReference>